<comment type="caution">
    <text evidence="3">The sequence shown here is derived from an EMBL/GenBank/DDBJ whole genome shotgun (WGS) entry which is preliminary data.</text>
</comment>
<dbReference type="InterPro" id="IPR002347">
    <property type="entry name" value="SDR_fam"/>
</dbReference>
<keyword evidence="2" id="KW-0560">Oxidoreductase</keyword>
<evidence type="ECO:0000313" key="3">
    <source>
        <dbReference type="EMBL" id="MBU3065430.1"/>
    </source>
</evidence>
<protein>
    <submittedName>
        <fullName evidence="3">SDR family NAD(P)-dependent oxidoreductase</fullName>
    </submittedName>
</protein>
<evidence type="ECO:0000256" key="1">
    <source>
        <dbReference type="ARBA" id="ARBA00006484"/>
    </source>
</evidence>
<organism evidence="3 4">
    <name type="scientific">Nocardia albiluteola</name>
    <dbReference type="NCBI Taxonomy" id="2842303"/>
    <lineage>
        <taxon>Bacteria</taxon>
        <taxon>Bacillati</taxon>
        <taxon>Actinomycetota</taxon>
        <taxon>Actinomycetes</taxon>
        <taxon>Mycobacteriales</taxon>
        <taxon>Nocardiaceae</taxon>
        <taxon>Nocardia</taxon>
    </lineage>
</organism>
<evidence type="ECO:0000313" key="4">
    <source>
        <dbReference type="Proteomes" id="UP000733379"/>
    </source>
</evidence>
<dbReference type="SUPFAM" id="SSF51735">
    <property type="entry name" value="NAD(P)-binding Rossmann-fold domains"/>
    <property type="match status" value="1"/>
</dbReference>
<accession>A0ABS6B6P3</accession>
<dbReference type="RefSeq" id="WP_215921571.1">
    <property type="nucleotide sequence ID" value="NZ_JAHKNI010000010.1"/>
</dbReference>
<keyword evidence="4" id="KW-1185">Reference proteome</keyword>
<dbReference type="InterPro" id="IPR036291">
    <property type="entry name" value="NAD(P)-bd_dom_sf"/>
</dbReference>
<proteinExistence type="inferred from homology"/>
<sequence length="68" mass="6704">MATRESVVMANHPDLAGKTAVVTGGSRGIGAATAIALARNGVAVTVVGRDRDALDDVATAINVAGGWS</sequence>
<dbReference type="PANTHER" id="PTHR42901:SF1">
    <property type="entry name" value="ALCOHOL DEHYDROGENASE"/>
    <property type="match status" value="1"/>
</dbReference>
<gene>
    <name evidence="3" type="ORF">KO481_28365</name>
</gene>
<dbReference type="Proteomes" id="UP000733379">
    <property type="component" value="Unassembled WGS sequence"/>
</dbReference>
<name>A0ABS6B6P3_9NOCA</name>
<reference evidence="3 4" key="1">
    <citation type="submission" date="2021-06" db="EMBL/GenBank/DDBJ databases">
        <title>Actinomycetes sequencing.</title>
        <authorList>
            <person name="Shan Q."/>
        </authorList>
    </citation>
    <scope>NUCLEOTIDE SEQUENCE [LARGE SCALE GENOMIC DNA]</scope>
    <source>
        <strain evidence="3 4">NEAU-G5</strain>
    </source>
</reference>
<dbReference type="Gene3D" id="3.40.50.720">
    <property type="entry name" value="NAD(P)-binding Rossmann-like Domain"/>
    <property type="match status" value="1"/>
</dbReference>
<dbReference type="PANTHER" id="PTHR42901">
    <property type="entry name" value="ALCOHOL DEHYDROGENASE"/>
    <property type="match status" value="1"/>
</dbReference>
<evidence type="ECO:0000256" key="2">
    <source>
        <dbReference type="ARBA" id="ARBA00023002"/>
    </source>
</evidence>
<dbReference type="Pfam" id="PF00106">
    <property type="entry name" value="adh_short"/>
    <property type="match status" value="1"/>
</dbReference>
<comment type="similarity">
    <text evidence="1">Belongs to the short-chain dehydrogenases/reductases (SDR) family.</text>
</comment>
<dbReference type="EMBL" id="JAHKNI010000010">
    <property type="protein sequence ID" value="MBU3065430.1"/>
    <property type="molecule type" value="Genomic_DNA"/>
</dbReference>